<dbReference type="Pfam" id="PF01755">
    <property type="entry name" value="Glyco_transf_25"/>
    <property type="match status" value="1"/>
</dbReference>
<comment type="caution">
    <text evidence="6">The sequence shown here is derived from an EMBL/GenBank/DDBJ whole genome shotgun (WGS) entry which is preliminary data.</text>
</comment>
<dbReference type="InterPro" id="IPR050757">
    <property type="entry name" value="Collagen_mod_GT25"/>
</dbReference>
<feature type="region of interest" description="Disordered" evidence="4">
    <location>
        <begin position="187"/>
        <end position="206"/>
    </location>
</feature>
<proteinExistence type="inferred from homology"/>
<evidence type="ECO:0000313" key="6">
    <source>
        <dbReference type="EMBL" id="KGQ08801.1"/>
    </source>
</evidence>
<organism evidence="6 7">
    <name type="scientific">Beauveria bassiana D1-5</name>
    <dbReference type="NCBI Taxonomy" id="1245745"/>
    <lineage>
        <taxon>Eukaryota</taxon>
        <taxon>Fungi</taxon>
        <taxon>Dikarya</taxon>
        <taxon>Ascomycota</taxon>
        <taxon>Pezizomycotina</taxon>
        <taxon>Sordariomycetes</taxon>
        <taxon>Hypocreomycetidae</taxon>
        <taxon>Hypocreales</taxon>
        <taxon>Cordycipitaceae</taxon>
        <taxon>Beauveria</taxon>
    </lineage>
</organism>
<evidence type="ECO:0000256" key="4">
    <source>
        <dbReference type="SAM" id="MobiDB-lite"/>
    </source>
</evidence>
<keyword evidence="3 6" id="KW-0808">Transferase</keyword>
<evidence type="ECO:0000256" key="1">
    <source>
        <dbReference type="ARBA" id="ARBA00006721"/>
    </source>
</evidence>
<feature type="domain" description="Glycosyl transferase family 25" evidence="5">
    <location>
        <begin position="79"/>
        <end position="163"/>
    </location>
</feature>
<dbReference type="eggNOG" id="ENOG502SHN6">
    <property type="taxonomic scope" value="Eukaryota"/>
</dbReference>
<dbReference type="EMBL" id="ANFO01000540">
    <property type="protein sequence ID" value="KGQ08801.1"/>
    <property type="molecule type" value="Genomic_DNA"/>
</dbReference>
<comment type="similarity">
    <text evidence="1">Belongs to the glycosyltransferase 25 family.</text>
</comment>
<dbReference type="Proteomes" id="UP000030106">
    <property type="component" value="Unassembled WGS sequence"/>
</dbReference>
<dbReference type="PANTHER" id="PTHR10730">
    <property type="entry name" value="PROCOLLAGEN-LYSINE,2-OXOGLUTARATE 5-DIOXYGENASE/GLYCOSYLTRANSFERASE 25 FAMILY MEMBER"/>
    <property type="match status" value="1"/>
</dbReference>
<evidence type="ECO:0000313" key="7">
    <source>
        <dbReference type="Proteomes" id="UP000030106"/>
    </source>
</evidence>
<dbReference type="InterPro" id="IPR002654">
    <property type="entry name" value="Glyco_trans_25"/>
</dbReference>
<evidence type="ECO:0000256" key="2">
    <source>
        <dbReference type="ARBA" id="ARBA00022676"/>
    </source>
</evidence>
<evidence type="ECO:0000259" key="5">
    <source>
        <dbReference type="Pfam" id="PF01755"/>
    </source>
</evidence>
<evidence type="ECO:0000256" key="3">
    <source>
        <dbReference type="ARBA" id="ARBA00022679"/>
    </source>
</evidence>
<keyword evidence="2 6" id="KW-0328">Glycosyltransferase</keyword>
<accession>A0A0A2VLM6</accession>
<name>A0A0A2VLM6_BEABA</name>
<sequence length="415" mass="46043">MYESKVPDMQGRGGSRSCMASLKRKPYLVLLAAVSLLYLLYQRQRFANPLPEGKGGAMHGRRVGGLLDDINNNTLGFERIFVMGLPDRTDRRDQMVLQAGLSNIVIEFVDSVRGDEINPKAIPAAESGEKLTPGAYGCWRGHMNALQEIVRRNISSALVLEDDSDWDVRIRSLLIDTALATRTLTQPLQGTGRGTPARYADPTYPEPSGSVEAREFSFDDLPATAEPTTSPYGDEWEMLWLGHCGVSWPVLATDDLPFGRAFRYNDSSVPATGLYSLSNPYLLKDNYPTHTRAFHHVEDGVCSLGYAVTQKGARGMLRELALRGVSDNFDFQLRHYCKGMKGRRKHNCIAAQPPLFSHHRGVGLISAGSNIDEHGEGYRSEAKTDMVRWSVALNADKIMDGKEDYLDGFPDPDEK</sequence>
<dbReference type="HOGENOM" id="CLU_032992_1_0_1"/>
<reference evidence="6 7" key="1">
    <citation type="submission" date="2012-10" db="EMBL/GenBank/DDBJ databases">
        <title>Genome sequencing and analysis of entomopathogenic fungi Beauveria bassiana D1-5.</title>
        <authorList>
            <person name="Li Q."/>
            <person name="Wang L."/>
            <person name="Zhang Z."/>
            <person name="Wang Q."/>
            <person name="Ren J."/>
            <person name="Wang M."/>
            <person name="Xu W."/>
            <person name="Wang J."/>
            <person name="Lu Y."/>
            <person name="Du Q."/>
            <person name="Sun Z."/>
        </authorList>
    </citation>
    <scope>NUCLEOTIDE SEQUENCE [LARGE SCALE GENOMIC DNA]</scope>
    <source>
        <strain evidence="6 7">D1-5</strain>
    </source>
</reference>
<dbReference type="PANTHER" id="PTHR10730:SF53">
    <property type="entry name" value="GLYCOSYLTRANSFERASE 25 FAMILY MEMBER"/>
    <property type="match status" value="1"/>
</dbReference>
<protein>
    <submittedName>
        <fullName evidence="6">Procollagen galactosyltransferase 1</fullName>
    </submittedName>
</protein>
<dbReference type="CDD" id="cd06532">
    <property type="entry name" value="Glyco_transf_25"/>
    <property type="match status" value="1"/>
</dbReference>
<dbReference type="AlphaFoldDB" id="A0A0A2VLM6"/>
<gene>
    <name evidence="6" type="ORF">BBAD15_g5869</name>
</gene>
<dbReference type="OrthoDB" id="47375at2759"/>
<dbReference type="GO" id="GO:0016757">
    <property type="term" value="F:glycosyltransferase activity"/>
    <property type="evidence" value="ECO:0007669"/>
    <property type="project" value="UniProtKB-KW"/>
</dbReference>